<organism evidence="2 3">
    <name type="scientific">Levilactobacillus tongjiangensis</name>
    <dbReference type="NCBI Taxonomy" id="2486023"/>
    <lineage>
        <taxon>Bacteria</taxon>
        <taxon>Bacillati</taxon>
        <taxon>Bacillota</taxon>
        <taxon>Bacilli</taxon>
        <taxon>Lactobacillales</taxon>
        <taxon>Lactobacillaceae</taxon>
        <taxon>Levilactobacillus</taxon>
    </lineage>
</organism>
<reference evidence="3" key="1">
    <citation type="journal article" date="2019" name="Int. J. Syst. Evol. Microbiol.">
        <title>The Global Catalogue of Microorganisms (GCM) 10K type strain sequencing project: providing services to taxonomists for standard genome sequencing and annotation.</title>
        <authorList>
            <consortium name="The Broad Institute Genomics Platform"/>
            <consortium name="The Broad Institute Genome Sequencing Center for Infectious Disease"/>
            <person name="Wu L."/>
            <person name="Ma J."/>
        </authorList>
    </citation>
    <scope>NUCLEOTIDE SEQUENCE [LARGE SCALE GENOMIC DNA]</scope>
    <source>
        <strain evidence="3">CCM 8905</strain>
    </source>
</reference>
<feature type="chain" id="PRO_5047461661" evidence="1">
    <location>
        <begin position="25"/>
        <end position="165"/>
    </location>
</feature>
<keyword evidence="3" id="KW-1185">Reference proteome</keyword>
<keyword evidence="1" id="KW-0732">Signal</keyword>
<comment type="caution">
    <text evidence="2">The sequence shown here is derived from an EMBL/GenBank/DDBJ whole genome shotgun (WGS) entry which is preliminary data.</text>
</comment>
<sequence>MKKLMFLGLAALGLALASSVPAQAASQSAKLPASYQGVWYGYVGKTKQHGKTYYEVDKMTITNTRLTVADMFSSNQNLTHQKWQYSLVVPLVITKKVNQKGHERYILRANAVKFDSSGLPTLRQKRVKVNGKKTTALWLRAEGDNTYAFRRPLRTHSWGPDSYFN</sequence>
<dbReference type="Proteomes" id="UP001596254">
    <property type="component" value="Unassembled WGS sequence"/>
</dbReference>
<name>A0ABW1ST20_9LACO</name>
<evidence type="ECO:0000313" key="2">
    <source>
        <dbReference type="EMBL" id="MFC6207278.1"/>
    </source>
</evidence>
<proteinExistence type="predicted"/>
<evidence type="ECO:0000313" key="3">
    <source>
        <dbReference type="Proteomes" id="UP001596254"/>
    </source>
</evidence>
<accession>A0ABW1ST20</accession>
<feature type="signal peptide" evidence="1">
    <location>
        <begin position="1"/>
        <end position="24"/>
    </location>
</feature>
<gene>
    <name evidence="2" type="ORF">ACFP1G_07275</name>
</gene>
<protein>
    <submittedName>
        <fullName evidence="2">Uncharacterized protein</fullName>
    </submittedName>
</protein>
<evidence type="ECO:0000256" key="1">
    <source>
        <dbReference type="SAM" id="SignalP"/>
    </source>
</evidence>
<dbReference type="EMBL" id="JBHSSK010000021">
    <property type="protein sequence ID" value="MFC6207278.1"/>
    <property type="molecule type" value="Genomic_DNA"/>
</dbReference>
<dbReference type="RefSeq" id="WP_125691777.1">
    <property type="nucleotide sequence ID" value="NZ_JBHSSK010000021.1"/>
</dbReference>